<feature type="compositionally biased region" description="Polar residues" evidence="1">
    <location>
        <begin position="75"/>
        <end position="87"/>
    </location>
</feature>
<evidence type="ECO:0000313" key="3">
    <source>
        <dbReference type="Proteomes" id="UP000235786"/>
    </source>
</evidence>
<organism evidence="2 3">
    <name type="scientific">Hyaloscypha variabilis (strain UAMH 11265 / GT02V1 / F)</name>
    <name type="common">Meliniomyces variabilis</name>
    <dbReference type="NCBI Taxonomy" id="1149755"/>
    <lineage>
        <taxon>Eukaryota</taxon>
        <taxon>Fungi</taxon>
        <taxon>Dikarya</taxon>
        <taxon>Ascomycota</taxon>
        <taxon>Pezizomycotina</taxon>
        <taxon>Leotiomycetes</taxon>
        <taxon>Helotiales</taxon>
        <taxon>Hyaloscyphaceae</taxon>
        <taxon>Hyaloscypha</taxon>
        <taxon>Hyaloscypha variabilis</taxon>
    </lineage>
</organism>
<evidence type="ECO:0000313" key="2">
    <source>
        <dbReference type="EMBL" id="PMD31478.1"/>
    </source>
</evidence>
<dbReference type="PANTHER" id="PTHR37540:SF5">
    <property type="entry name" value="TRANSCRIPTION FACTOR DOMAIN-CONTAINING PROTEIN"/>
    <property type="match status" value="1"/>
</dbReference>
<gene>
    <name evidence="2" type="ORF">L207DRAFT_640763</name>
</gene>
<evidence type="ECO:0000256" key="1">
    <source>
        <dbReference type="SAM" id="MobiDB-lite"/>
    </source>
</evidence>
<dbReference type="Proteomes" id="UP000235786">
    <property type="component" value="Unassembled WGS sequence"/>
</dbReference>
<feature type="region of interest" description="Disordered" evidence="1">
    <location>
        <begin position="67"/>
        <end position="104"/>
    </location>
</feature>
<keyword evidence="3" id="KW-1185">Reference proteome</keyword>
<reference evidence="2 3" key="1">
    <citation type="submission" date="2016-04" db="EMBL/GenBank/DDBJ databases">
        <title>A degradative enzymes factory behind the ericoid mycorrhizal symbiosis.</title>
        <authorList>
            <consortium name="DOE Joint Genome Institute"/>
            <person name="Martino E."/>
            <person name="Morin E."/>
            <person name="Grelet G."/>
            <person name="Kuo A."/>
            <person name="Kohler A."/>
            <person name="Daghino S."/>
            <person name="Barry K."/>
            <person name="Choi C."/>
            <person name="Cichocki N."/>
            <person name="Clum A."/>
            <person name="Copeland A."/>
            <person name="Hainaut M."/>
            <person name="Haridas S."/>
            <person name="Labutti K."/>
            <person name="Lindquist E."/>
            <person name="Lipzen A."/>
            <person name="Khouja H.-R."/>
            <person name="Murat C."/>
            <person name="Ohm R."/>
            <person name="Olson A."/>
            <person name="Spatafora J."/>
            <person name="Veneault-Fourrey C."/>
            <person name="Henrissat B."/>
            <person name="Grigoriev I."/>
            <person name="Martin F."/>
            <person name="Perotto S."/>
        </authorList>
    </citation>
    <scope>NUCLEOTIDE SEQUENCE [LARGE SCALE GENOMIC DNA]</scope>
    <source>
        <strain evidence="2 3">F</strain>
    </source>
</reference>
<dbReference type="EMBL" id="KZ613962">
    <property type="protein sequence ID" value="PMD31478.1"/>
    <property type="molecule type" value="Genomic_DNA"/>
</dbReference>
<sequence length="542" mass="60685">MDAAEGSGLQGPRDGWSSKDAAFQFVNVNDSLEIDESARSLIRSRATWSSYHSTENVALDKADRKKQMGQFRLQPPNSKASQSQGRKSLQRRSVLGDSGQTPKRVLDVSREQIKRNQSVLQETTDGQVQMNTSAKQSPNSFRLYIQKDPKPFSSTPSGLISPNPANAVTDPFDALPLPIDSRKDLLLKHFFGGTAAPSFMMSYRKSWIKDALNDPALLNTIFSHSSGDYNLLFKSGDPMESLRYRMEAIKIVNDRLSTPEEAVRDGTICVIAGTATYEATNGTKGGLRDGNLLLILQRVVAWADLTSANILQSTPHFPEFELVNVPPPASWPFAHLDPLSTTRHPNPTLITTSLTNFDSNLQDIFTDLWKFPTSEKNPEMIDHIWYSDKIYLLQRSLMDIAYNKQHNTSHIDRACAIAALIYLHTGLCEVRIRSKVISVLVSRLKAELQMVMRGFGPGEDIGEMTRKLVWALYFGGVACGFEGQREWYLEQLDTACETLCLEAWPDMLAVLESTFWKEGCEEPTGALWRELEAKRGILDNRS</sequence>
<proteinExistence type="predicted"/>
<accession>A0A2J6QYY6</accession>
<dbReference type="PANTHER" id="PTHR37540">
    <property type="entry name" value="TRANSCRIPTION FACTOR (ACR-2), PUTATIVE-RELATED-RELATED"/>
    <property type="match status" value="1"/>
</dbReference>
<name>A0A2J6QYY6_HYAVF</name>
<protein>
    <submittedName>
        <fullName evidence="2">Uncharacterized protein</fullName>
    </submittedName>
</protein>
<dbReference type="AlphaFoldDB" id="A0A2J6QYY6"/>
<dbReference type="OrthoDB" id="3524623at2759"/>